<keyword evidence="7" id="KW-1185">Reference proteome</keyword>
<name>A0A367F4B2_9ACTN</name>
<evidence type="ECO:0000256" key="2">
    <source>
        <dbReference type="ARBA" id="ARBA00022801"/>
    </source>
</evidence>
<keyword evidence="3" id="KW-0326">Glycosidase</keyword>
<dbReference type="Gene3D" id="3.20.20.80">
    <property type="entry name" value="Glycosidases"/>
    <property type="match status" value="1"/>
</dbReference>
<gene>
    <name evidence="6" type="ORF">DQ392_01345</name>
</gene>
<evidence type="ECO:0000256" key="4">
    <source>
        <dbReference type="SAM" id="MobiDB-lite"/>
    </source>
</evidence>
<dbReference type="Pfam" id="PF07691">
    <property type="entry name" value="PA14"/>
    <property type="match status" value="1"/>
</dbReference>
<dbReference type="PANTHER" id="PTHR42732">
    <property type="entry name" value="BETA-GALACTOSIDASE"/>
    <property type="match status" value="1"/>
</dbReference>
<comment type="similarity">
    <text evidence="1">Belongs to the glycosyl hydrolase 2 family.</text>
</comment>
<dbReference type="EMBL" id="QOIM01000018">
    <property type="protein sequence ID" value="RCG25183.1"/>
    <property type="molecule type" value="Genomic_DNA"/>
</dbReference>
<dbReference type="SMART" id="SM00758">
    <property type="entry name" value="PA14"/>
    <property type="match status" value="1"/>
</dbReference>
<dbReference type="SUPFAM" id="SSF56988">
    <property type="entry name" value="Anthrax protective antigen"/>
    <property type="match status" value="1"/>
</dbReference>
<dbReference type="PROSITE" id="PS51820">
    <property type="entry name" value="PA14"/>
    <property type="match status" value="1"/>
</dbReference>
<protein>
    <submittedName>
        <fullName evidence="6">Glycoside hydrolase family 2</fullName>
    </submittedName>
</protein>
<evidence type="ECO:0000256" key="1">
    <source>
        <dbReference type="ARBA" id="ARBA00007401"/>
    </source>
</evidence>
<dbReference type="InterPro" id="IPR051913">
    <property type="entry name" value="GH2_Domain-Containing"/>
</dbReference>
<dbReference type="Gene3D" id="2.60.120.260">
    <property type="entry name" value="Galactose-binding domain-like"/>
    <property type="match status" value="1"/>
</dbReference>
<dbReference type="InterPro" id="IPR006102">
    <property type="entry name" value="Ig-like_GH2"/>
</dbReference>
<dbReference type="Gene3D" id="2.60.40.10">
    <property type="entry name" value="Immunoglobulins"/>
    <property type="match status" value="1"/>
</dbReference>
<proteinExistence type="inferred from homology"/>
<evidence type="ECO:0000256" key="3">
    <source>
        <dbReference type="ARBA" id="ARBA00023295"/>
    </source>
</evidence>
<dbReference type="PANTHER" id="PTHR42732:SF2">
    <property type="entry name" value="BETA-MANNOSIDASE"/>
    <property type="match status" value="1"/>
</dbReference>
<evidence type="ECO:0000313" key="7">
    <source>
        <dbReference type="Proteomes" id="UP000253507"/>
    </source>
</evidence>
<feature type="region of interest" description="Disordered" evidence="4">
    <location>
        <begin position="1"/>
        <end position="30"/>
    </location>
</feature>
<dbReference type="InterPro" id="IPR011658">
    <property type="entry name" value="PA14_dom"/>
</dbReference>
<evidence type="ECO:0000313" key="6">
    <source>
        <dbReference type="EMBL" id="RCG25183.1"/>
    </source>
</evidence>
<dbReference type="SUPFAM" id="SSF49785">
    <property type="entry name" value="Galactose-binding domain-like"/>
    <property type="match status" value="1"/>
</dbReference>
<dbReference type="SUPFAM" id="SSF51445">
    <property type="entry name" value="(Trans)glycosidases"/>
    <property type="match status" value="1"/>
</dbReference>
<dbReference type="Pfam" id="PF02837">
    <property type="entry name" value="Glyco_hydro_2_N"/>
    <property type="match status" value="1"/>
</dbReference>
<dbReference type="InterPro" id="IPR036156">
    <property type="entry name" value="Beta-gal/glucu_dom_sf"/>
</dbReference>
<accession>A0A367F4B2</accession>
<dbReference type="GO" id="GO:0005975">
    <property type="term" value="P:carbohydrate metabolic process"/>
    <property type="evidence" value="ECO:0007669"/>
    <property type="project" value="InterPro"/>
</dbReference>
<dbReference type="GO" id="GO:0004553">
    <property type="term" value="F:hydrolase activity, hydrolyzing O-glycosyl compounds"/>
    <property type="evidence" value="ECO:0007669"/>
    <property type="project" value="InterPro"/>
</dbReference>
<dbReference type="InterPro" id="IPR008979">
    <property type="entry name" value="Galactose-bd-like_sf"/>
</dbReference>
<dbReference type="InterPro" id="IPR017853">
    <property type="entry name" value="GH"/>
</dbReference>
<reference evidence="6 7" key="1">
    <citation type="submission" date="2018-06" db="EMBL/GenBank/DDBJ databases">
        <title>Streptomyces reniochalinae sp. nov. and Streptomyces diacarnus sp. nov. from marine sponges.</title>
        <authorList>
            <person name="Li L."/>
        </authorList>
    </citation>
    <scope>NUCLEOTIDE SEQUENCE [LARGE SCALE GENOMIC DNA]</scope>
    <source>
        <strain evidence="6 7">LHW50302</strain>
    </source>
</reference>
<dbReference type="Pfam" id="PF02836">
    <property type="entry name" value="Glyco_hydro_2_C"/>
    <property type="match status" value="1"/>
</dbReference>
<comment type="caution">
    <text evidence="6">The sequence shown here is derived from an EMBL/GenBank/DDBJ whole genome shotgun (WGS) entry which is preliminary data.</text>
</comment>
<organism evidence="6 7">
    <name type="scientific">Streptomyces reniochalinae</name>
    <dbReference type="NCBI Taxonomy" id="2250578"/>
    <lineage>
        <taxon>Bacteria</taxon>
        <taxon>Bacillati</taxon>
        <taxon>Actinomycetota</taxon>
        <taxon>Actinomycetes</taxon>
        <taxon>Kitasatosporales</taxon>
        <taxon>Streptomycetaceae</taxon>
        <taxon>Streptomyces</taxon>
    </lineage>
</organism>
<dbReference type="AlphaFoldDB" id="A0A367F4B2"/>
<dbReference type="Gene3D" id="3.90.182.10">
    <property type="entry name" value="Toxin - Anthrax Protective Antigen,domain 1"/>
    <property type="match status" value="1"/>
</dbReference>
<dbReference type="InterPro" id="IPR006104">
    <property type="entry name" value="Glyco_hydro_2_N"/>
</dbReference>
<dbReference type="InterPro" id="IPR013783">
    <property type="entry name" value="Ig-like_fold"/>
</dbReference>
<dbReference type="Pfam" id="PF00703">
    <property type="entry name" value="Glyco_hydro_2"/>
    <property type="match status" value="1"/>
</dbReference>
<feature type="domain" description="PA14" evidence="5">
    <location>
        <begin position="71"/>
        <end position="215"/>
    </location>
</feature>
<dbReference type="Proteomes" id="UP000253507">
    <property type="component" value="Unassembled WGS sequence"/>
</dbReference>
<dbReference type="InterPro" id="IPR037524">
    <property type="entry name" value="PA14/GLEYA"/>
</dbReference>
<keyword evidence="2 6" id="KW-0378">Hydrolase</keyword>
<dbReference type="OrthoDB" id="9762066at2"/>
<evidence type="ECO:0000259" key="5">
    <source>
        <dbReference type="PROSITE" id="PS51820"/>
    </source>
</evidence>
<dbReference type="InterPro" id="IPR006103">
    <property type="entry name" value="Glyco_hydro_2_cat"/>
</dbReference>
<dbReference type="SUPFAM" id="SSF49303">
    <property type="entry name" value="beta-Galactosidase/glucuronidase domain"/>
    <property type="match status" value="1"/>
</dbReference>
<sequence length="908" mass="99558">MSVVRSAQRSRRSARCPPDPHGAHHRTHPEVPVRRAHPWPAALTAALALLALLAAALGSSPPAAAAADDPPAVHGLKGEYWTQTAPGAHDFGTLQATAFDPALDFDDLEPRLSERAGRSDHASVRWTGRLTPDRTGAHTFHVTGDNGFRVWVGGELVIDHWVADWDKEITSEPVELTAGRAYDLKVEYFEEDGGSNLHVRWTPPGGEKTAIPRTALTLPDGFEYDGPAETHVLASGRTLQLRFPQRLAGPPAALRDHLEAVIGGAEWPLGQPRTDAEDPYALLVPLTEPVVGQGGSAEVRYDGEGGLAGADGEAIGAFWASGDNRSEYQLSTRWAQEAGPGNALPEYPRPQLKRDQWRNLNGTWQFASAEKGQAPPVGRDKRLDEKILVPYPVESRLSGVERHEERMWYKRTFTVPKGWKVGEGPRGKRLHLTFDAVDWQATVYVNGERVATHKGGYDRFTADVTDALKPGGRQELVVGVYDPTDGAEGPNPPVGKQRLSPEGIWYTPSSGIWQTVWMEPVAADHTTDVHTTPDLSGEQVSVTARGVRDGVPVTAVVRDGRKEVGRATGSGTEPFEVPVPEPHLWSPDDPHLYTLTVRVGEGRSVDTVDSYFGMREISVETVDGERRMVLNGKPVFSMATLDQGFWPESLHTAPTDEALAYDLRQHKKMGFNSVRKHIKVEPDRWFYHADRLGLLVWQDMPSMRSDRTPDSAARAQYEHEMREMIRQHDSHPSVIMWVTFNEGWGQYDQARIADYAKGLDPTRLVNNMSGHNCCGAVDGGNGDISDAHGYPSAQLPEPDGRRALVSGEYGGLGLAVPGHAWPVRHTYVGVEKDAYTDEYLAKLAEVEQFAACEGGSGAVYTQITDLEGELNGLLTYDRRVVKPDTGRLKAAHEKLIEGAAEGSLTCER</sequence>